<dbReference type="RefSeq" id="WP_253485924.1">
    <property type="nucleotide sequence ID" value="NZ_JALJXV010000022.1"/>
</dbReference>
<accession>A0AAE3G7S7</accession>
<evidence type="ECO:0000313" key="3">
    <source>
        <dbReference type="Proteomes" id="UP001205843"/>
    </source>
</evidence>
<dbReference type="AlphaFoldDB" id="A0AAE3G7S7"/>
<sequence>MPEITSKPDDFLTIYNPEGISPPLGQYTHVARVKPSELLFIAGALSVNARGESVGEGDLYAQAKQIFANMRDTLASAGADFGNIVQFTTYLVSADLIPEFMEFRKKHFPEYFPDGKYPPNTLLIVQRLVHPEFLIEVQPIAALP</sequence>
<dbReference type="Gene3D" id="3.30.1330.40">
    <property type="entry name" value="RutC-like"/>
    <property type="match status" value="1"/>
</dbReference>
<evidence type="ECO:0000256" key="1">
    <source>
        <dbReference type="ARBA" id="ARBA00010552"/>
    </source>
</evidence>
<dbReference type="PANTHER" id="PTHR11803:SF58">
    <property type="entry name" value="PROTEIN HMF1-RELATED"/>
    <property type="match status" value="1"/>
</dbReference>
<organism evidence="2 3">
    <name type="scientific">Natronocella acetinitrilica</name>
    <dbReference type="NCBI Taxonomy" id="414046"/>
    <lineage>
        <taxon>Bacteria</taxon>
        <taxon>Pseudomonadati</taxon>
        <taxon>Pseudomonadota</taxon>
        <taxon>Gammaproteobacteria</taxon>
        <taxon>Chromatiales</taxon>
        <taxon>Ectothiorhodospiraceae</taxon>
        <taxon>Natronocella</taxon>
    </lineage>
</organism>
<evidence type="ECO:0000313" key="2">
    <source>
        <dbReference type="EMBL" id="MCP1677274.1"/>
    </source>
</evidence>
<dbReference type="Pfam" id="PF01042">
    <property type="entry name" value="Ribonuc_L-PSP"/>
    <property type="match status" value="1"/>
</dbReference>
<dbReference type="GO" id="GO:0005829">
    <property type="term" value="C:cytosol"/>
    <property type="evidence" value="ECO:0007669"/>
    <property type="project" value="TreeGrafter"/>
</dbReference>
<name>A0AAE3G7S7_9GAMM</name>
<dbReference type="SUPFAM" id="SSF55298">
    <property type="entry name" value="YjgF-like"/>
    <property type="match status" value="1"/>
</dbReference>
<gene>
    <name evidence="2" type="ORF">J2T57_004453</name>
</gene>
<comment type="similarity">
    <text evidence="1">Belongs to the RutC family.</text>
</comment>
<reference evidence="2" key="1">
    <citation type="submission" date="2022-03" db="EMBL/GenBank/DDBJ databases">
        <title>Genomic Encyclopedia of Type Strains, Phase III (KMG-III): the genomes of soil and plant-associated and newly described type strains.</title>
        <authorList>
            <person name="Whitman W."/>
        </authorList>
    </citation>
    <scope>NUCLEOTIDE SEQUENCE</scope>
    <source>
        <strain evidence="2">ANL 6-2</strain>
    </source>
</reference>
<dbReference type="EMBL" id="JALJXV010000022">
    <property type="protein sequence ID" value="MCP1677274.1"/>
    <property type="molecule type" value="Genomic_DNA"/>
</dbReference>
<dbReference type="Proteomes" id="UP001205843">
    <property type="component" value="Unassembled WGS sequence"/>
</dbReference>
<protein>
    <submittedName>
        <fullName evidence="2">Enamine deaminase RidA (YjgF/YER057c/UK114 family)</fullName>
    </submittedName>
</protein>
<dbReference type="PANTHER" id="PTHR11803">
    <property type="entry name" value="2-IMINOBUTANOATE/2-IMINOPROPANOATE DEAMINASE RIDA"/>
    <property type="match status" value="1"/>
</dbReference>
<dbReference type="InterPro" id="IPR006175">
    <property type="entry name" value="YjgF/YER057c/UK114"/>
</dbReference>
<proteinExistence type="inferred from homology"/>
<comment type="caution">
    <text evidence="2">The sequence shown here is derived from an EMBL/GenBank/DDBJ whole genome shotgun (WGS) entry which is preliminary data.</text>
</comment>
<keyword evidence="3" id="KW-1185">Reference proteome</keyword>
<dbReference type="InterPro" id="IPR035959">
    <property type="entry name" value="RutC-like_sf"/>
</dbReference>
<dbReference type="GO" id="GO:0019239">
    <property type="term" value="F:deaminase activity"/>
    <property type="evidence" value="ECO:0007669"/>
    <property type="project" value="TreeGrafter"/>
</dbReference>